<organism evidence="9 10">
    <name type="scientific">Corynebacterium endometrii</name>
    <dbReference type="NCBI Taxonomy" id="2488819"/>
    <lineage>
        <taxon>Bacteria</taxon>
        <taxon>Bacillati</taxon>
        <taxon>Actinomycetota</taxon>
        <taxon>Actinomycetes</taxon>
        <taxon>Mycobacteriales</taxon>
        <taxon>Corynebacteriaceae</taxon>
        <taxon>Corynebacterium</taxon>
    </lineage>
</organism>
<dbReference type="InterPro" id="IPR002656">
    <property type="entry name" value="Acyl_transf_3_dom"/>
</dbReference>
<keyword evidence="10" id="KW-1185">Reference proteome</keyword>
<sequence>MPSALPARAAAPAGVKRLAWPDVAKGISIVGVVLLHVSLQVPDSDKTWLVSLNSWIDPLRMPLFFLVSGFFSSKVLNFSLWELFSRRLWFFIVPYIIWVCVELTTARELAHQSWGQERLGVGEVAGNLLLGHNMGWFLHALVIFNLILWSCRKLPPWLSMLVSLSPVLFLAFHDVVYFVGKAMMYLPVFMAGVYLRGFIKSFADQFDQALARRRVTPAVCVAVAAASASYLFGYWVRRSWDEFEGNPVYAWPFFGDGLLERPEILLFVRLIEQSTMLPAAILGAVLISRVPVVSHAFQFVGRHTLPIYLGHPIALTLGYGFVVSGRDLTITVDGAWPVENTWFWILACLVSCAVGSLTLWAISRTPVLKWTMTPPAITNVGRKNREPMVNATDAASQEGAR</sequence>
<evidence type="ECO:0000256" key="6">
    <source>
        <dbReference type="ARBA" id="ARBA00023136"/>
    </source>
</evidence>
<dbReference type="EMBL" id="CP039247">
    <property type="protein sequence ID" value="QCB28821.1"/>
    <property type="molecule type" value="Genomic_DNA"/>
</dbReference>
<dbReference type="Proteomes" id="UP000296352">
    <property type="component" value="Chromosome"/>
</dbReference>
<evidence type="ECO:0000259" key="8">
    <source>
        <dbReference type="Pfam" id="PF01757"/>
    </source>
</evidence>
<dbReference type="GO" id="GO:0016413">
    <property type="term" value="F:O-acetyltransferase activity"/>
    <property type="evidence" value="ECO:0007669"/>
    <property type="project" value="TreeGrafter"/>
</dbReference>
<feature type="transmembrane region" description="Helical" evidence="7">
    <location>
        <begin position="158"/>
        <end position="178"/>
    </location>
</feature>
<evidence type="ECO:0000313" key="10">
    <source>
        <dbReference type="Proteomes" id="UP000296352"/>
    </source>
</evidence>
<feature type="transmembrane region" description="Helical" evidence="7">
    <location>
        <begin position="215"/>
        <end position="236"/>
    </location>
</feature>
<evidence type="ECO:0000256" key="3">
    <source>
        <dbReference type="ARBA" id="ARBA00022475"/>
    </source>
</evidence>
<feature type="transmembrane region" description="Helical" evidence="7">
    <location>
        <begin position="342"/>
        <end position="362"/>
    </location>
</feature>
<dbReference type="GO" id="GO:0009246">
    <property type="term" value="P:enterobacterial common antigen biosynthetic process"/>
    <property type="evidence" value="ECO:0007669"/>
    <property type="project" value="TreeGrafter"/>
</dbReference>
<keyword evidence="4 7" id="KW-0812">Transmembrane</keyword>
<feature type="transmembrane region" description="Helical" evidence="7">
    <location>
        <begin position="305"/>
        <end position="322"/>
    </location>
</feature>
<evidence type="ECO:0000256" key="5">
    <source>
        <dbReference type="ARBA" id="ARBA00022989"/>
    </source>
</evidence>
<feature type="domain" description="Acyltransferase 3" evidence="8">
    <location>
        <begin position="19"/>
        <end position="358"/>
    </location>
</feature>
<reference evidence="9 10" key="1">
    <citation type="submission" date="2019-04" db="EMBL/GenBank/DDBJ databases">
        <title>Corynebacterium endometrii sp. nov., isolated from the uterus of a cow with endometritis.</title>
        <authorList>
            <person name="Ballas P."/>
            <person name="Ruckert C."/>
            <person name="Wagener K."/>
            <person name="Drillich M."/>
            <person name="Kaempfer P."/>
            <person name="Busse H.-J."/>
            <person name="Ehling-Schulz M."/>
        </authorList>
    </citation>
    <scope>NUCLEOTIDE SEQUENCE [LARGE SCALE GENOMIC DNA]</scope>
    <source>
        <strain evidence="9 10">LMM-1653</strain>
    </source>
</reference>
<keyword evidence="3" id="KW-1003">Cell membrane</keyword>
<gene>
    <name evidence="9" type="ORF">CENDO_07735</name>
</gene>
<dbReference type="KEGG" id="cee:CENDO_07735"/>
<protein>
    <submittedName>
        <fullName evidence="9">Acyltransferase family protein</fullName>
    </submittedName>
</protein>
<evidence type="ECO:0000256" key="2">
    <source>
        <dbReference type="ARBA" id="ARBA00007400"/>
    </source>
</evidence>
<evidence type="ECO:0000256" key="7">
    <source>
        <dbReference type="SAM" id="Phobius"/>
    </source>
</evidence>
<evidence type="ECO:0000313" key="9">
    <source>
        <dbReference type="EMBL" id="QCB28821.1"/>
    </source>
</evidence>
<keyword evidence="5 7" id="KW-1133">Transmembrane helix</keyword>
<keyword evidence="6 7" id="KW-0472">Membrane</keyword>
<keyword evidence="9" id="KW-0012">Acyltransferase</keyword>
<feature type="transmembrane region" description="Helical" evidence="7">
    <location>
        <begin position="134"/>
        <end position="151"/>
    </location>
</feature>
<dbReference type="AlphaFoldDB" id="A0A4P7QGC7"/>
<dbReference type="PANTHER" id="PTHR40074">
    <property type="entry name" value="O-ACETYLTRANSFERASE WECH"/>
    <property type="match status" value="1"/>
</dbReference>
<feature type="transmembrane region" description="Helical" evidence="7">
    <location>
        <begin position="88"/>
        <end position="106"/>
    </location>
</feature>
<feature type="transmembrane region" description="Helical" evidence="7">
    <location>
        <begin position="275"/>
        <end position="293"/>
    </location>
</feature>
<dbReference type="GO" id="GO:0005886">
    <property type="term" value="C:plasma membrane"/>
    <property type="evidence" value="ECO:0007669"/>
    <property type="project" value="UniProtKB-SubCell"/>
</dbReference>
<feature type="transmembrane region" description="Helical" evidence="7">
    <location>
        <begin position="61"/>
        <end position="81"/>
    </location>
</feature>
<keyword evidence="9" id="KW-0808">Transferase</keyword>
<comment type="subcellular location">
    <subcellularLocation>
        <location evidence="1">Cell membrane</location>
        <topology evidence="1">Multi-pass membrane protein</topology>
    </subcellularLocation>
</comment>
<comment type="similarity">
    <text evidence="2">Belongs to the acyltransferase 3 family.</text>
</comment>
<proteinExistence type="inferred from homology"/>
<evidence type="ECO:0000256" key="1">
    <source>
        <dbReference type="ARBA" id="ARBA00004651"/>
    </source>
</evidence>
<dbReference type="Pfam" id="PF01757">
    <property type="entry name" value="Acyl_transf_3"/>
    <property type="match status" value="1"/>
</dbReference>
<accession>A0A4P7QGC7</accession>
<feature type="transmembrane region" description="Helical" evidence="7">
    <location>
        <begin position="184"/>
        <end position="203"/>
    </location>
</feature>
<evidence type="ECO:0000256" key="4">
    <source>
        <dbReference type="ARBA" id="ARBA00022692"/>
    </source>
</evidence>
<name>A0A4P7QGC7_9CORY</name>
<dbReference type="PANTHER" id="PTHR40074:SF2">
    <property type="entry name" value="O-ACETYLTRANSFERASE WECH"/>
    <property type="match status" value="1"/>
</dbReference>